<gene>
    <name evidence="3" type="ORF">Pyn_16222</name>
</gene>
<keyword evidence="4" id="KW-1185">Reference proteome</keyword>
<dbReference type="EMBL" id="PJQY01002190">
    <property type="protein sequence ID" value="PQP95771.1"/>
    <property type="molecule type" value="Genomic_DNA"/>
</dbReference>
<dbReference type="GO" id="GO:2000641">
    <property type="term" value="P:regulation of early endosome to late endosome transport"/>
    <property type="evidence" value="ECO:0007669"/>
    <property type="project" value="InterPro"/>
</dbReference>
<dbReference type="InterPro" id="IPR044978">
    <property type="entry name" value="GRV2/DNAJC13"/>
</dbReference>
<evidence type="ECO:0000313" key="4">
    <source>
        <dbReference type="Proteomes" id="UP000250321"/>
    </source>
</evidence>
<dbReference type="AlphaFoldDB" id="A0A314XNQ9"/>
<dbReference type="GO" id="GO:0043130">
    <property type="term" value="F:ubiquitin binding"/>
    <property type="evidence" value="ECO:0007669"/>
    <property type="project" value="InterPro"/>
</dbReference>
<dbReference type="PANTHER" id="PTHR36983">
    <property type="entry name" value="DNAJ HOMOLOG SUBFAMILY C MEMBER 13"/>
    <property type="match status" value="1"/>
</dbReference>
<evidence type="ECO:0000259" key="2">
    <source>
        <dbReference type="PROSITE" id="PS51140"/>
    </source>
</evidence>
<sequence>MNSTISSLNPHAASYIPLNKREEEANNETALFNSPYEGHTGMAQFYFEGGDASSDFNIHDIEALVIDNGLEKSGLQQKISNQAEVQYVNEDSEIHLAYLSFMFPNISEHCLAHVHSANDGDLEASINMLYDLECFPVAASKSLPVSSDTTSDDDASELEAAASAPPPAQAGSGLWFFLRHNNAPRTHTLHYLPHVESVSRHTSDQNRSPAPIPRAMDSSNKSSSRSTPAPVEEPEYLARYLVVKHSWRGRYKRILCLSNVTITTLDPATLSVTNSYEVASDFDSAAPIIGRDENSNEFNLNVRTDGRGKFKGIKFSSRYRASILTELYRIRGNRLGAVAEFPVLHLRRRNAEWVAFKLKVTYVGVELIDLKSGDLRWCLDFRDFDSPAIVYLSDAYGKKGSEHGGFVLCPLYGRKSKAFQAASGSTNSAILQICKVVVGVSLTVETSQSLTIAEYIKRRAKEAVGAEETPCGGWSVTRLRSAARGTLNVPGLSLSVGPKGGLGENGDAVSRQLILTKVSLVERRPENYEAVIVRPLSAVNALVRFAEEPQMFAIEFNDGCPIHVYASTSRDSLLAAVRDVLQTEGQCAVTVLPRLTMPGHPIDPPCGRVHLQSGLQRPIADVESASMHLKHLAAAAKDAVSEGGSIPGSRAKLWRRIREFNACIPYSGVPPNIEVPEVTLMALITMLPATPNLPPESPPLPPPSPKAAATVMGFIACLRRLLASRTAASHVMSFPAAVGRIMGLLRNGSEGVAAEAAGLVAVLIGGGPGDTNILTDSKGEQHATIMHTKSVLFANQGYAIILANRLKPMSVSPLLSMAVVEVLEAMICEPHGETTQYTVFVELLRQVAGLKRRLFALFGHPC</sequence>
<dbReference type="GO" id="GO:0010008">
    <property type="term" value="C:endosome membrane"/>
    <property type="evidence" value="ECO:0007669"/>
    <property type="project" value="TreeGrafter"/>
</dbReference>
<name>A0A314XNQ9_PRUYE</name>
<dbReference type="Pfam" id="PF19432">
    <property type="entry name" value="RME-8_N"/>
    <property type="match status" value="2"/>
</dbReference>
<feature type="region of interest" description="Disordered" evidence="1">
    <location>
        <begin position="143"/>
        <end position="168"/>
    </location>
</feature>
<dbReference type="PROSITE" id="PS51140">
    <property type="entry name" value="CUE"/>
    <property type="match status" value="1"/>
</dbReference>
<dbReference type="GO" id="GO:0007032">
    <property type="term" value="P:endosome organization"/>
    <property type="evidence" value="ECO:0007669"/>
    <property type="project" value="InterPro"/>
</dbReference>
<comment type="caution">
    <text evidence="3">The sequence shown here is derived from an EMBL/GenBank/DDBJ whole genome shotgun (WGS) entry which is preliminary data.</text>
</comment>
<protein>
    <submittedName>
        <fullName evidence="3">DnaJ homolog subfamily C GRV2 isoform X2</fullName>
    </submittedName>
</protein>
<feature type="region of interest" description="Disordered" evidence="1">
    <location>
        <begin position="196"/>
        <end position="230"/>
    </location>
</feature>
<dbReference type="OrthoDB" id="69656at2759"/>
<dbReference type="InterPro" id="IPR045802">
    <property type="entry name" value="GRV2/DNAJC13_N"/>
</dbReference>
<reference evidence="3 4" key="1">
    <citation type="submission" date="2018-02" db="EMBL/GenBank/DDBJ databases">
        <title>Draft genome of wild Prunus yedoensis var. nudiflora.</title>
        <authorList>
            <person name="Baek S."/>
            <person name="Kim J.-H."/>
            <person name="Choi K."/>
            <person name="Kim G.-B."/>
            <person name="Cho A."/>
            <person name="Jang H."/>
            <person name="Shin C.-H."/>
            <person name="Yu H.-J."/>
            <person name="Mun J.-H."/>
        </authorList>
    </citation>
    <scope>NUCLEOTIDE SEQUENCE [LARGE SCALE GENOMIC DNA]</scope>
    <source>
        <strain evidence="4">cv. Jeju island</strain>
        <tissue evidence="3">Leaf</tissue>
    </source>
</reference>
<accession>A0A314XNQ9</accession>
<evidence type="ECO:0000313" key="3">
    <source>
        <dbReference type="EMBL" id="PQP95771.1"/>
    </source>
</evidence>
<organism evidence="3 4">
    <name type="scientific">Prunus yedoensis var. nudiflora</name>
    <dbReference type="NCBI Taxonomy" id="2094558"/>
    <lineage>
        <taxon>Eukaryota</taxon>
        <taxon>Viridiplantae</taxon>
        <taxon>Streptophyta</taxon>
        <taxon>Embryophyta</taxon>
        <taxon>Tracheophyta</taxon>
        <taxon>Spermatophyta</taxon>
        <taxon>Magnoliopsida</taxon>
        <taxon>eudicotyledons</taxon>
        <taxon>Gunneridae</taxon>
        <taxon>Pentapetalae</taxon>
        <taxon>rosids</taxon>
        <taxon>fabids</taxon>
        <taxon>Rosales</taxon>
        <taxon>Rosaceae</taxon>
        <taxon>Amygdaloideae</taxon>
        <taxon>Amygdaleae</taxon>
        <taxon>Prunus</taxon>
    </lineage>
</organism>
<dbReference type="STRING" id="2094558.A0A314XNQ9"/>
<feature type="domain" description="CUE" evidence="2">
    <location>
        <begin position="91"/>
        <end position="134"/>
    </location>
</feature>
<evidence type="ECO:0000256" key="1">
    <source>
        <dbReference type="SAM" id="MobiDB-lite"/>
    </source>
</evidence>
<dbReference type="Proteomes" id="UP000250321">
    <property type="component" value="Unassembled WGS sequence"/>
</dbReference>
<dbReference type="Gene3D" id="1.10.8.10">
    <property type="entry name" value="DNA helicase RuvA subunit, C-terminal domain"/>
    <property type="match status" value="1"/>
</dbReference>
<dbReference type="InterPro" id="IPR003892">
    <property type="entry name" value="CUE"/>
</dbReference>
<feature type="compositionally biased region" description="Polar residues" evidence="1">
    <location>
        <begin position="217"/>
        <end position="227"/>
    </location>
</feature>
<dbReference type="PANTHER" id="PTHR36983:SF2">
    <property type="entry name" value="DNAJ HOMOLOG SUBFAMILY C MEMBER 13"/>
    <property type="match status" value="1"/>
</dbReference>
<dbReference type="GO" id="GO:0006898">
    <property type="term" value="P:receptor-mediated endocytosis"/>
    <property type="evidence" value="ECO:0007669"/>
    <property type="project" value="TreeGrafter"/>
</dbReference>
<proteinExistence type="predicted"/>